<dbReference type="InterPro" id="IPR011049">
    <property type="entry name" value="Serralysin-like_metalloprot_C"/>
</dbReference>
<dbReference type="InterPro" id="IPR018511">
    <property type="entry name" value="Hemolysin-typ_Ca-bd_CS"/>
</dbReference>
<dbReference type="PROSITE" id="PS00330">
    <property type="entry name" value="HEMOLYSIN_CALCIUM"/>
    <property type="match status" value="1"/>
</dbReference>
<comment type="caution">
    <text evidence="5">The sequence shown here is derived from an EMBL/GenBank/DDBJ whole genome shotgun (WGS) entry which is preliminary data.</text>
</comment>
<evidence type="ECO:0000256" key="2">
    <source>
        <dbReference type="ARBA" id="ARBA00022525"/>
    </source>
</evidence>
<name>A0ABW3VV95_9ACTN</name>
<feature type="region of interest" description="Disordered" evidence="3">
    <location>
        <begin position="368"/>
        <end position="410"/>
    </location>
</feature>
<dbReference type="InterPro" id="IPR006311">
    <property type="entry name" value="TAT_signal"/>
</dbReference>
<dbReference type="Gene3D" id="2.150.10.10">
    <property type="entry name" value="Serralysin-like metalloprotease, C-terminal"/>
    <property type="match status" value="2"/>
</dbReference>
<gene>
    <name evidence="5" type="ORF">ACFQ3F_02755</name>
</gene>
<dbReference type="PANTHER" id="PTHR38340:SF1">
    <property type="entry name" value="S-LAYER PROTEIN"/>
    <property type="match status" value="1"/>
</dbReference>
<evidence type="ECO:0000313" key="6">
    <source>
        <dbReference type="Proteomes" id="UP001597229"/>
    </source>
</evidence>
<evidence type="ECO:0000256" key="4">
    <source>
        <dbReference type="SAM" id="SignalP"/>
    </source>
</evidence>
<reference evidence="6" key="1">
    <citation type="journal article" date="2019" name="Int. J. Syst. Evol. Microbiol.">
        <title>The Global Catalogue of Microorganisms (GCM) 10K type strain sequencing project: providing services to taxonomists for standard genome sequencing and annotation.</title>
        <authorList>
            <consortium name="The Broad Institute Genomics Platform"/>
            <consortium name="The Broad Institute Genome Sequencing Center for Infectious Disease"/>
            <person name="Wu L."/>
            <person name="Ma J."/>
        </authorList>
    </citation>
    <scope>NUCLEOTIDE SEQUENCE [LARGE SCALE GENOMIC DNA]</scope>
    <source>
        <strain evidence="6">CCUG 52478</strain>
    </source>
</reference>
<evidence type="ECO:0000313" key="5">
    <source>
        <dbReference type="EMBL" id="MFD1246700.1"/>
    </source>
</evidence>
<dbReference type="Pfam" id="PF00353">
    <property type="entry name" value="HemolysinCabind"/>
    <property type="match status" value="4"/>
</dbReference>
<dbReference type="Proteomes" id="UP001597229">
    <property type="component" value="Unassembled WGS sequence"/>
</dbReference>
<protein>
    <submittedName>
        <fullName evidence="5">Calcium-binding protein</fullName>
    </submittedName>
</protein>
<evidence type="ECO:0000256" key="3">
    <source>
        <dbReference type="SAM" id="MobiDB-lite"/>
    </source>
</evidence>
<dbReference type="PANTHER" id="PTHR38340">
    <property type="entry name" value="S-LAYER PROTEIN"/>
    <property type="match status" value="1"/>
</dbReference>
<feature type="chain" id="PRO_5045300238" evidence="4">
    <location>
        <begin position="25"/>
        <end position="410"/>
    </location>
</feature>
<dbReference type="EMBL" id="JBHTLX010000005">
    <property type="protein sequence ID" value="MFD1246700.1"/>
    <property type="molecule type" value="Genomic_DNA"/>
</dbReference>
<dbReference type="PROSITE" id="PS51318">
    <property type="entry name" value="TAT"/>
    <property type="match status" value="1"/>
</dbReference>
<dbReference type="RefSeq" id="WP_367917821.1">
    <property type="nucleotide sequence ID" value="NZ_BAABAC010000005.1"/>
</dbReference>
<evidence type="ECO:0000256" key="1">
    <source>
        <dbReference type="ARBA" id="ARBA00004613"/>
    </source>
</evidence>
<dbReference type="SUPFAM" id="SSF51120">
    <property type="entry name" value="beta-Roll"/>
    <property type="match status" value="1"/>
</dbReference>
<comment type="subcellular location">
    <subcellularLocation>
        <location evidence="1">Secreted</location>
    </subcellularLocation>
</comment>
<keyword evidence="6" id="KW-1185">Reference proteome</keyword>
<dbReference type="PRINTS" id="PR00313">
    <property type="entry name" value="CABNDNGRPT"/>
</dbReference>
<proteinExistence type="predicted"/>
<accession>A0ABW3VV95</accession>
<feature type="signal peptide" evidence="4">
    <location>
        <begin position="1"/>
        <end position="24"/>
    </location>
</feature>
<sequence length="410" mass="41973">MTTRRILAALAALSALVAASPTPAADAVRLGAARPTCAGLKATIVGTRGNDVIRGTKRADVIVGLGGNDRIVGRGGDDVICGGGGNDKITVTGRSARVYGGAGDDRLTAEGAGSTLYGEAGHDVLTASAGGVALIGGDGDDEIHGADVPGRADGGPGDDLILLGRGHDTRVHGGPGSDRIFGGPGNDRLDGDDGIDECHGGPGTDTCHGGAPGGPANTPEDPDFCAPDAEVHISCQVPAVPERWKLSIEGTSNYTNGTNYRTEISWVATTYVEQYLEQDGRRWYLTAATGTSGRWTGTGQNGECAIDGSGDVTDGELSIGLALDELSGTYDLQWSGPTPRQAGTLTCPWGTSSYVLYNRAADTAKYLPWNPDDPAQPLSGSRTVQPDGPDGGTTVSYSWKLEPAADEPAR</sequence>
<keyword evidence="2" id="KW-0964">Secreted</keyword>
<dbReference type="InterPro" id="IPR001343">
    <property type="entry name" value="Hemolysn_Ca-bd"/>
</dbReference>
<organism evidence="5 6">
    <name type="scientific">Nocardioides ginsengisoli</name>
    <dbReference type="NCBI Taxonomy" id="363868"/>
    <lineage>
        <taxon>Bacteria</taxon>
        <taxon>Bacillati</taxon>
        <taxon>Actinomycetota</taxon>
        <taxon>Actinomycetes</taxon>
        <taxon>Propionibacteriales</taxon>
        <taxon>Nocardioidaceae</taxon>
        <taxon>Nocardioides</taxon>
    </lineage>
</organism>
<keyword evidence="4" id="KW-0732">Signal</keyword>
<dbReference type="InterPro" id="IPR050557">
    <property type="entry name" value="RTX_toxin/Mannuronan_C5-epim"/>
</dbReference>